<name>A0A9D4V1H2_ADICA</name>
<comment type="caution">
    <text evidence="1">The sequence shown here is derived from an EMBL/GenBank/DDBJ whole genome shotgun (WGS) entry which is preliminary data.</text>
</comment>
<protein>
    <submittedName>
        <fullName evidence="1">Uncharacterized protein</fullName>
    </submittedName>
</protein>
<dbReference type="AlphaFoldDB" id="A0A9D4V1H2"/>
<dbReference type="Proteomes" id="UP000886520">
    <property type="component" value="Chromosome 7"/>
</dbReference>
<dbReference type="OrthoDB" id="512915at2759"/>
<dbReference type="InterPro" id="IPR008812">
    <property type="entry name" value="Ran_GTP-bd-rel"/>
</dbReference>
<dbReference type="PANTHER" id="PTHR31010">
    <property type="entry name" value="RAN-SPECIFIC GTPASE-ACTIVATING PROTEIN 30-RELATED"/>
    <property type="match status" value="1"/>
</dbReference>
<keyword evidence="2" id="KW-1185">Reference proteome</keyword>
<gene>
    <name evidence="1" type="ORF">GOP47_0007101</name>
</gene>
<evidence type="ECO:0000313" key="1">
    <source>
        <dbReference type="EMBL" id="KAI5077277.1"/>
    </source>
</evidence>
<dbReference type="EMBL" id="JABFUD020000007">
    <property type="protein sequence ID" value="KAI5077277.1"/>
    <property type="molecule type" value="Genomic_DNA"/>
</dbReference>
<dbReference type="Pfam" id="PF05508">
    <property type="entry name" value="Ran-binding"/>
    <property type="match status" value="1"/>
</dbReference>
<dbReference type="PANTHER" id="PTHR31010:SF2">
    <property type="entry name" value="RAN-SPECIFIC GTPASE-ACTIVATING PROTEIN 30"/>
    <property type="match status" value="1"/>
</dbReference>
<proteinExistence type="predicted"/>
<evidence type="ECO:0000313" key="2">
    <source>
        <dbReference type="Proteomes" id="UP000886520"/>
    </source>
</evidence>
<reference evidence="1" key="1">
    <citation type="submission" date="2021-01" db="EMBL/GenBank/DDBJ databases">
        <title>Adiantum capillus-veneris genome.</title>
        <authorList>
            <person name="Fang Y."/>
            <person name="Liao Q."/>
        </authorList>
    </citation>
    <scope>NUCLEOTIDE SEQUENCE</scope>
    <source>
        <strain evidence="1">H3</strain>
        <tissue evidence="1">Leaf</tissue>
    </source>
</reference>
<organism evidence="1 2">
    <name type="scientific">Adiantum capillus-veneris</name>
    <name type="common">Maidenhair fern</name>
    <dbReference type="NCBI Taxonomy" id="13818"/>
    <lineage>
        <taxon>Eukaryota</taxon>
        <taxon>Viridiplantae</taxon>
        <taxon>Streptophyta</taxon>
        <taxon>Embryophyta</taxon>
        <taxon>Tracheophyta</taxon>
        <taxon>Polypodiopsida</taxon>
        <taxon>Polypodiidae</taxon>
        <taxon>Polypodiales</taxon>
        <taxon>Pteridineae</taxon>
        <taxon>Pteridaceae</taxon>
        <taxon>Vittarioideae</taxon>
        <taxon>Adiantum</taxon>
    </lineage>
</organism>
<sequence length="236" mass="26421">MQLQALQRELESRLQVLSLPVDMCIQHVLHGNTALQGALDMVILLINDIVSFQEELEAQAYNESLVKLSQNEAAKRLEGFLSRLDSILPYLALAVNAVSLLRTAHVELSPSRLMEASHLIRCAEEKDGLVMSMTSKLHKFETRLTLPRWQEKMLLCHTSLRKSASTVGNKIDEFDLLFSDEKSSEEDDLRLLSFSVDKIAAIGSSTLHVLGLGEHNLEGVLLLDLMVLRITHFTCS</sequence>
<accession>A0A9D4V1H2</accession>